<reference evidence="2" key="1">
    <citation type="submission" date="2020-05" db="EMBL/GenBank/DDBJ databases">
        <title>WGS assembly of Panicum virgatum.</title>
        <authorList>
            <person name="Lovell J.T."/>
            <person name="Jenkins J."/>
            <person name="Shu S."/>
            <person name="Juenger T.E."/>
            <person name="Schmutz J."/>
        </authorList>
    </citation>
    <scope>NUCLEOTIDE SEQUENCE</scope>
    <source>
        <strain evidence="2">AP13</strain>
    </source>
</reference>
<gene>
    <name evidence="2" type="ORF">PVAP13_4NG030881</name>
</gene>
<feature type="region of interest" description="Disordered" evidence="1">
    <location>
        <begin position="349"/>
        <end position="458"/>
    </location>
</feature>
<feature type="compositionally biased region" description="Low complexity" evidence="1">
    <location>
        <begin position="220"/>
        <end position="236"/>
    </location>
</feature>
<evidence type="ECO:0000313" key="3">
    <source>
        <dbReference type="Proteomes" id="UP000823388"/>
    </source>
</evidence>
<evidence type="ECO:0000313" key="2">
    <source>
        <dbReference type="EMBL" id="KAG2603820.1"/>
    </source>
</evidence>
<feature type="compositionally biased region" description="Basic and acidic residues" evidence="1">
    <location>
        <begin position="359"/>
        <end position="371"/>
    </location>
</feature>
<proteinExistence type="predicted"/>
<sequence>MTITPHGFSPVRPSHPAARTSAAGGSALPPSSRSAARARRRRQCDAAGSTLLPSSRSAARARRRASPPPGPLPICCCRRQGAPRRPLPAPFLLCSRRRQGALQPATPLRVARSPRDRCGSAWKAAIVGRCGCCTNGRPWRAAATSAGGAWRRRCPCSSRPRWRSSPTSPSFPTTARAGCTGCGGARVARASSASSPATRRPRPTGLHPRARPGSRRPLGAVAARRAPVTAPRLAPLHQEGGGRREGTPGAGPPRAPSWRTSCARPCARRGRARAPWPRGRGCGPQWPLPPLVATAAPEDGGAEMEEQRREGARGRRTGSIAPALRNANPWLGGGRGCAGGGWWVGGAAARSAGRGGGGRRREGETQEDPRQAEAAAGALGGRGGWRRGGECRAGAAAGAAPSLRGRSGQRREEDEASSAPRSWAAADGPVPSGDASVNHHHLEAPTLIGPLQGRAAKS</sequence>
<organism evidence="2 3">
    <name type="scientific">Panicum virgatum</name>
    <name type="common">Blackwell switchgrass</name>
    <dbReference type="NCBI Taxonomy" id="38727"/>
    <lineage>
        <taxon>Eukaryota</taxon>
        <taxon>Viridiplantae</taxon>
        <taxon>Streptophyta</taxon>
        <taxon>Embryophyta</taxon>
        <taxon>Tracheophyta</taxon>
        <taxon>Spermatophyta</taxon>
        <taxon>Magnoliopsida</taxon>
        <taxon>Liliopsida</taxon>
        <taxon>Poales</taxon>
        <taxon>Poaceae</taxon>
        <taxon>PACMAD clade</taxon>
        <taxon>Panicoideae</taxon>
        <taxon>Panicodae</taxon>
        <taxon>Paniceae</taxon>
        <taxon>Panicinae</taxon>
        <taxon>Panicum</taxon>
        <taxon>Panicum sect. Hiantes</taxon>
    </lineage>
</organism>
<evidence type="ECO:0000256" key="1">
    <source>
        <dbReference type="SAM" id="MobiDB-lite"/>
    </source>
</evidence>
<accession>A0A8T0SY95</accession>
<feature type="compositionally biased region" description="Low complexity" evidence="1">
    <location>
        <begin position="155"/>
        <end position="198"/>
    </location>
</feature>
<feature type="region of interest" description="Disordered" evidence="1">
    <location>
        <begin position="150"/>
        <end position="326"/>
    </location>
</feature>
<feature type="compositionally biased region" description="Low complexity" evidence="1">
    <location>
        <begin position="392"/>
        <end position="406"/>
    </location>
</feature>
<feature type="region of interest" description="Disordered" evidence="1">
    <location>
        <begin position="1"/>
        <end position="67"/>
    </location>
</feature>
<dbReference type="Proteomes" id="UP000823388">
    <property type="component" value="Chromosome 4N"/>
</dbReference>
<protein>
    <submittedName>
        <fullName evidence="2">Uncharacterized protein</fullName>
    </submittedName>
</protein>
<comment type="caution">
    <text evidence="2">The sequence shown here is derived from an EMBL/GenBank/DDBJ whole genome shotgun (WGS) entry which is preliminary data.</text>
</comment>
<dbReference type="EMBL" id="CM029044">
    <property type="protein sequence ID" value="KAG2603820.1"/>
    <property type="molecule type" value="Genomic_DNA"/>
</dbReference>
<feature type="compositionally biased region" description="Low complexity" evidence="1">
    <location>
        <begin position="21"/>
        <end position="35"/>
    </location>
</feature>
<dbReference type="AlphaFoldDB" id="A0A8T0SY95"/>
<name>A0A8T0SY95_PANVG</name>
<keyword evidence="3" id="KW-1185">Reference proteome</keyword>